<evidence type="ECO:0000256" key="1">
    <source>
        <dbReference type="SAM" id="MobiDB-lite"/>
    </source>
</evidence>
<dbReference type="AlphaFoldDB" id="A0A372L7S9"/>
<evidence type="ECO:0000313" key="4">
    <source>
        <dbReference type="Proteomes" id="UP000262939"/>
    </source>
</evidence>
<dbReference type="InterPro" id="IPR008258">
    <property type="entry name" value="Transglycosylase_SLT_dom_1"/>
</dbReference>
<dbReference type="Pfam" id="PF01464">
    <property type="entry name" value="SLT"/>
    <property type="match status" value="1"/>
</dbReference>
<name>A0A372L7S9_9BACI</name>
<proteinExistence type="predicted"/>
<keyword evidence="4" id="KW-1185">Reference proteome</keyword>
<dbReference type="SUPFAM" id="SSF53955">
    <property type="entry name" value="Lysozyme-like"/>
    <property type="match status" value="1"/>
</dbReference>
<protein>
    <recommendedName>
        <fullName evidence="2">Transglycosylase SLT domain-containing protein</fullName>
    </recommendedName>
</protein>
<dbReference type="Proteomes" id="UP000262939">
    <property type="component" value="Unassembled WGS sequence"/>
</dbReference>
<feature type="domain" description="Transglycosylase SLT" evidence="2">
    <location>
        <begin position="16"/>
        <end position="94"/>
    </location>
</feature>
<sequence>MARAAIIQALRITGQPMSWLGPLMTVAQKESGFNPRAINNWDINAKRGDPSVGLFQIIGSTFRAHMMKGMGDRTNPLHSAVAAISYLISRYGGIWGHPGIKSMSRGGGYKPYANGGIIRKPHIGLVGEAGPEAIIPLSKAKRGRALQLLANVSSKVLGEPSTTGGRSEDMLDAMSTQIHLMQQQIELLTQLVLKDTNVYLDSKQMEKSISDVQNKRSYRQNRAKGVVTT</sequence>
<reference evidence="3 4" key="1">
    <citation type="submission" date="2018-08" db="EMBL/GenBank/DDBJ databases">
        <title>Bacillus chawlae sp. nov., Bacillus glennii sp. nov., and Bacillus saganii sp. nov. Isolated from the Vehicle Assembly Building at Kennedy Space Center where the Viking Spacecraft were Assembled.</title>
        <authorList>
            <person name="Seuylemezian A."/>
            <person name="Vaishampayan P."/>
        </authorList>
    </citation>
    <scope>NUCLEOTIDE SEQUENCE [LARGE SCALE GENOMIC DNA]</scope>
    <source>
        <strain evidence="3 4">V44-8</strain>
    </source>
</reference>
<comment type="caution">
    <text evidence="3">The sequence shown here is derived from an EMBL/GenBank/DDBJ whole genome shotgun (WGS) entry which is preliminary data.</text>
</comment>
<feature type="region of interest" description="Disordered" evidence="1">
    <location>
        <begin position="210"/>
        <end position="229"/>
    </location>
</feature>
<dbReference type="EMBL" id="QVTD01000016">
    <property type="protein sequence ID" value="RFU61314.1"/>
    <property type="molecule type" value="Genomic_DNA"/>
</dbReference>
<dbReference type="Gene3D" id="1.10.530.10">
    <property type="match status" value="1"/>
</dbReference>
<organism evidence="3 4">
    <name type="scientific">Peribacillus glennii</name>
    <dbReference type="NCBI Taxonomy" id="2303991"/>
    <lineage>
        <taxon>Bacteria</taxon>
        <taxon>Bacillati</taxon>
        <taxon>Bacillota</taxon>
        <taxon>Bacilli</taxon>
        <taxon>Bacillales</taxon>
        <taxon>Bacillaceae</taxon>
        <taxon>Peribacillus</taxon>
    </lineage>
</organism>
<evidence type="ECO:0000259" key="2">
    <source>
        <dbReference type="Pfam" id="PF01464"/>
    </source>
</evidence>
<evidence type="ECO:0000313" key="3">
    <source>
        <dbReference type="EMBL" id="RFU61314.1"/>
    </source>
</evidence>
<accession>A0A372L7S9</accession>
<dbReference type="OrthoDB" id="28713at2"/>
<dbReference type="InterPro" id="IPR023346">
    <property type="entry name" value="Lysozyme-like_dom_sf"/>
</dbReference>
<dbReference type="CDD" id="cd13402">
    <property type="entry name" value="LT_TF-like"/>
    <property type="match status" value="1"/>
</dbReference>
<gene>
    <name evidence="3" type="ORF">D0466_18465</name>
</gene>